<dbReference type="InterPro" id="IPR036388">
    <property type="entry name" value="WH-like_DNA-bd_sf"/>
</dbReference>
<dbReference type="GO" id="GO:0008171">
    <property type="term" value="F:O-methyltransferase activity"/>
    <property type="evidence" value="ECO:0007669"/>
    <property type="project" value="InterPro"/>
</dbReference>
<feature type="domain" description="O-methyltransferase C-terminal" evidence="5">
    <location>
        <begin position="324"/>
        <end position="498"/>
    </location>
</feature>
<keyword evidence="3" id="KW-0949">S-adenosyl-L-methionine</keyword>
<evidence type="ECO:0000256" key="2">
    <source>
        <dbReference type="ARBA" id="ARBA00022679"/>
    </source>
</evidence>
<feature type="non-terminal residue" evidence="6">
    <location>
        <position position="580"/>
    </location>
</feature>
<accession>A0A0D7AIV3</accession>
<dbReference type="SUPFAM" id="SSF53335">
    <property type="entry name" value="S-adenosyl-L-methionine-dependent methyltransferases"/>
    <property type="match status" value="1"/>
</dbReference>
<evidence type="ECO:0000313" key="6">
    <source>
        <dbReference type="EMBL" id="KIY50250.1"/>
    </source>
</evidence>
<dbReference type="GO" id="GO:0032259">
    <property type="term" value="P:methylation"/>
    <property type="evidence" value="ECO:0007669"/>
    <property type="project" value="UniProtKB-KW"/>
</dbReference>
<reference evidence="6 7" key="1">
    <citation type="journal article" date="2015" name="Fungal Genet. Biol.">
        <title>Evolution of novel wood decay mechanisms in Agaricales revealed by the genome sequences of Fistulina hepatica and Cylindrobasidium torrendii.</title>
        <authorList>
            <person name="Floudas D."/>
            <person name="Held B.W."/>
            <person name="Riley R."/>
            <person name="Nagy L.G."/>
            <person name="Koehler G."/>
            <person name="Ransdell A.S."/>
            <person name="Younus H."/>
            <person name="Chow J."/>
            <person name="Chiniquy J."/>
            <person name="Lipzen A."/>
            <person name="Tritt A."/>
            <person name="Sun H."/>
            <person name="Haridas S."/>
            <person name="LaButti K."/>
            <person name="Ohm R.A."/>
            <person name="Kues U."/>
            <person name="Blanchette R.A."/>
            <person name="Grigoriev I.V."/>
            <person name="Minto R.E."/>
            <person name="Hibbett D.S."/>
        </authorList>
    </citation>
    <scope>NUCLEOTIDE SEQUENCE [LARGE SCALE GENOMIC DNA]</scope>
    <source>
        <strain evidence="6 7">ATCC 64428</strain>
    </source>
</reference>
<feature type="region of interest" description="Disordered" evidence="4">
    <location>
        <begin position="60"/>
        <end position="132"/>
    </location>
</feature>
<dbReference type="PANTHER" id="PTHR43712">
    <property type="entry name" value="PUTATIVE (AFU_ORTHOLOGUE AFUA_4G14580)-RELATED"/>
    <property type="match status" value="1"/>
</dbReference>
<keyword evidence="7" id="KW-1185">Reference proteome</keyword>
<evidence type="ECO:0000256" key="3">
    <source>
        <dbReference type="ARBA" id="ARBA00022691"/>
    </source>
</evidence>
<dbReference type="AlphaFoldDB" id="A0A0D7AIV3"/>
<dbReference type="PROSITE" id="PS51683">
    <property type="entry name" value="SAM_OMT_II"/>
    <property type="match status" value="1"/>
</dbReference>
<keyword evidence="1 6" id="KW-0489">Methyltransferase</keyword>
<dbReference type="InterPro" id="IPR036390">
    <property type="entry name" value="WH_DNA-bd_sf"/>
</dbReference>
<keyword evidence="2 6" id="KW-0808">Transferase</keyword>
<dbReference type="Proteomes" id="UP000054144">
    <property type="component" value="Unassembled WGS sequence"/>
</dbReference>
<dbReference type="Gene3D" id="1.10.10.10">
    <property type="entry name" value="Winged helix-like DNA-binding domain superfamily/Winged helix DNA-binding domain"/>
    <property type="match status" value="1"/>
</dbReference>
<organism evidence="6 7">
    <name type="scientific">Fistulina hepatica ATCC 64428</name>
    <dbReference type="NCBI Taxonomy" id="1128425"/>
    <lineage>
        <taxon>Eukaryota</taxon>
        <taxon>Fungi</taxon>
        <taxon>Dikarya</taxon>
        <taxon>Basidiomycota</taxon>
        <taxon>Agaricomycotina</taxon>
        <taxon>Agaricomycetes</taxon>
        <taxon>Agaricomycetidae</taxon>
        <taxon>Agaricales</taxon>
        <taxon>Fistulinaceae</taxon>
        <taxon>Fistulina</taxon>
    </lineage>
</organism>
<dbReference type="InterPro" id="IPR029063">
    <property type="entry name" value="SAM-dependent_MTases_sf"/>
</dbReference>
<evidence type="ECO:0000256" key="4">
    <source>
        <dbReference type="SAM" id="MobiDB-lite"/>
    </source>
</evidence>
<dbReference type="Pfam" id="PF00891">
    <property type="entry name" value="Methyltransf_2"/>
    <property type="match status" value="1"/>
</dbReference>
<proteinExistence type="predicted"/>
<dbReference type="InterPro" id="IPR001077">
    <property type="entry name" value="COMT_C"/>
</dbReference>
<feature type="compositionally biased region" description="Low complexity" evidence="4">
    <location>
        <begin position="99"/>
        <end position="132"/>
    </location>
</feature>
<protein>
    <submittedName>
        <fullName evidence="6">S-adenosyl-L-methionine-dependent methyltransferase</fullName>
    </submittedName>
</protein>
<evidence type="ECO:0000256" key="1">
    <source>
        <dbReference type="ARBA" id="ARBA00022603"/>
    </source>
</evidence>
<name>A0A0D7AIV3_9AGAR</name>
<dbReference type="Gene3D" id="3.40.50.150">
    <property type="entry name" value="Vaccinia Virus protein VP39"/>
    <property type="match status" value="1"/>
</dbReference>
<dbReference type="OrthoDB" id="2410195at2759"/>
<evidence type="ECO:0000313" key="7">
    <source>
        <dbReference type="Proteomes" id="UP000054144"/>
    </source>
</evidence>
<sequence>MTFAHLDSLQKIICEELDLIRRIYAGLSESRVHSTSPGPRDEDIHVETLLDPPSIFAPYHSLGIDSDNESDSATAPAPHNVSGLAYASPPPSPSVVRFPATPSSLTSSSTPCSHKNSPSSSTQQSQQSSSFSLSLDWPNLDEVYDPSSAAEALTQHPDVIQASQKVIAACHHVAAILQAPFLTICDASMGYHLPSCLRLVEASHTIEILRDAGPSGMPVSQIAERNGVSKSKLAHVLRLLSTHHLLREVSPDTFALNRLSSLIDTGKSIEDLKASDAKGCPEEKYHDTNGVSAFVGMCTDEVAKASAYLTEAWYLSPEIYVTHGRDPTRAPFNFAFGLCGKGDEGLRLGVNSNKFRLERFGKAMTGSSSWEHKGAILEAFDWQALPRGSLIVDVGGGIGSLTEQLATAFGEGREMTDLGFKFVVQDREGVVNMAKEMWAKSRPDLLHRVPLRKVAVFILRVVLHDWPDSLAQKILLRLREVATSDTKLILGDFMLSFACADVGDDDTQGFQRATPQAPLLANLGKASANAYWMDLTMQVVFNSLERTRQEIYDLCLSAGWKVTKVSRSPGSAFCYIVAVP</sequence>
<dbReference type="InterPro" id="IPR016461">
    <property type="entry name" value="COMT-like"/>
</dbReference>
<dbReference type="PANTHER" id="PTHR43712:SF2">
    <property type="entry name" value="O-METHYLTRANSFERASE CICE"/>
    <property type="match status" value="1"/>
</dbReference>
<evidence type="ECO:0000259" key="5">
    <source>
        <dbReference type="Pfam" id="PF00891"/>
    </source>
</evidence>
<gene>
    <name evidence="6" type="ORF">FISHEDRAFT_39450</name>
</gene>
<dbReference type="SUPFAM" id="SSF46785">
    <property type="entry name" value="Winged helix' DNA-binding domain"/>
    <property type="match status" value="1"/>
</dbReference>
<dbReference type="EMBL" id="KN881676">
    <property type="protein sequence ID" value="KIY50250.1"/>
    <property type="molecule type" value="Genomic_DNA"/>
</dbReference>